<evidence type="ECO:0000256" key="2">
    <source>
        <dbReference type="SAM" id="Phobius"/>
    </source>
</evidence>
<dbReference type="SMART" id="SM00397">
    <property type="entry name" value="t_SNARE"/>
    <property type="match status" value="1"/>
</dbReference>
<dbReference type="OrthoDB" id="10255013at2759"/>
<feature type="domain" description="T-SNARE coiled-coil homology" evidence="3">
    <location>
        <begin position="126"/>
        <end position="188"/>
    </location>
</feature>
<proteinExistence type="inferred from homology"/>
<dbReference type="GO" id="GO:0005484">
    <property type="term" value="F:SNAP receptor activity"/>
    <property type="evidence" value="ECO:0007669"/>
    <property type="project" value="InterPro"/>
</dbReference>
<dbReference type="GO" id="GO:0000149">
    <property type="term" value="F:SNARE binding"/>
    <property type="evidence" value="ECO:0007669"/>
    <property type="project" value="TreeGrafter"/>
</dbReference>
<dbReference type="GO" id="GO:0048278">
    <property type="term" value="P:vesicle docking"/>
    <property type="evidence" value="ECO:0007669"/>
    <property type="project" value="TreeGrafter"/>
</dbReference>
<dbReference type="InterPro" id="IPR006012">
    <property type="entry name" value="Syntaxin/epimorphin_CS"/>
</dbReference>
<keyword evidence="2" id="KW-0472">Membrane</keyword>
<dbReference type="EMBL" id="MPUH01000043">
    <property type="protein sequence ID" value="OMJ93411.1"/>
    <property type="molecule type" value="Genomic_DNA"/>
</dbReference>
<dbReference type="GO" id="GO:0012505">
    <property type="term" value="C:endomembrane system"/>
    <property type="evidence" value="ECO:0007669"/>
    <property type="project" value="TreeGrafter"/>
</dbReference>
<dbReference type="GO" id="GO:0006906">
    <property type="term" value="P:vesicle fusion"/>
    <property type="evidence" value="ECO:0007669"/>
    <property type="project" value="TreeGrafter"/>
</dbReference>
<keyword evidence="5" id="KW-1185">Reference proteome</keyword>
<comment type="similarity">
    <text evidence="1">Belongs to the syntaxin family.</text>
</comment>
<dbReference type="InterPro" id="IPR045242">
    <property type="entry name" value="Syntaxin"/>
</dbReference>
<feature type="transmembrane region" description="Helical" evidence="2">
    <location>
        <begin position="200"/>
        <end position="218"/>
    </location>
</feature>
<evidence type="ECO:0000259" key="3">
    <source>
        <dbReference type="PROSITE" id="PS50192"/>
    </source>
</evidence>
<dbReference type="PANTHER" id="PTHR19957">
    <property type="entry name" value="SYNTAXIN"/>
    <property type="match status" value="1"/>
</dbReference>
<name>A0A1R2CWR9_9CILI</name>
<evidence type="ECO:0000313" key="5">
    <source>
        <dbReference type="Proteomes" id="UP000187209"/>
    </source>
</evidence>
<comment type="caution">
    <text evidence="4">The sequence shown here is derived from an EMBL/GenBank/DDBJ whole genome shotgun (WGS) entry which is preliminary data.</text>
</comment>
<dbReference type="InterPro" id="IPR000727">
    <property type="entry name" value="T_SNARE_dom"/>
</dbReference>
<gene>
    <name evidence="4" type="ORF">SteCoe_3656</name>
</gene>
<dbReference type="Proteomes" id="UP000187209">
    <property type="component" value="Unassembled WGS sequence"/>
</dbReference>
<dbReference type="AlphaFoldDB" id="A0A1R2CWR9"/>
<dbReference type="GO" id="GO:0031201">
    <property type="term" value="C:SNARE complex"/>
    <property type="evidence" value="ECO:0007669"/>
    <property type="project" value="TreeGrafter"/>
</dbReference>
<dbReference type="SUPFAM" id="SSF47661">
    <property type="entry name" value="t-snare proteins"/>
    <property type="match status" value="1"/>
</dbReference>
<evidence type="ECO:0000313" key="4">
    <source>
        <dbReference type="EMBL" id="OMJ93411.1"/>
    </source>
</evidence>
<accession>A0A1R2CWR9</accession>
<dbReference type="Pfam" id="PF05739">
    <property type="entry name" value="SNARE"/>
    <property type="match status" value="1"/>
</dbReference>
<organism evidence="4 5">
    <name type="scientific">Stentor coeruleus</name>
    <dbReference type="NCBI Taxonomy" id="5963"/>
    <lineage>
        <taxon>Eukaryota</taxon>
        <taxon>Sar</taxon>
        <taxon>Alveolata</taxon>
        <taxon>Ciliophora</taxon>
        <taxon>Postciliodesmatophora</taxon>
        <taxon>Heterotrichea</taxon>
        <taxon>Heterotrichida</taxon>
        <taxon>Stentoridae</taxon>
        <taxon>Stentor</taxon>
    </lineage>
</organism>
<dbReference type="Gene3D" id="1.20.5.110">
    <property type="match status" value="1"/>
</dbReference>
<evidence type="ECO:0000256" key="1">
    <source>
        <dbReference type="ARBA" id="ARBA00009063"/>
    </source>
</evidence>
<keyword evidence="2" id="KW-1133">Transmembrane helix</keyword>
<dbReference type="CDD" id="cd15840">
    <property type="entry name" value="SNARE_Qa"/>
    <property type="match status" value="1"/>
</dbReference>
<sequence>MASYERLPGEPSETNIDHAAQKLKEFSALIKKFSKSDLQNKKNIMPELMNLQSYLQNIFSTAKVPKEEKVRLETLLSQYKELLQIVQKQTQEFNISSEEGHFSSGFPTGVVEYDNLAIYDTTQLKKQVYEERQEKIKDMHKDLVMVNEMFKDMSNLVNEQGQMLNVVEKHVDVAVKATDEAGKELIKASDYQVKANKKKCCLYIVLVLIILSIVISFLKYSKEILSFIGIN</sequence>
<dbReference type="PROSITE" id="PS50192">
    <property type="entry name" value="T_SNARE"/>
    <property type="match status" value="1"/>
</dbReference>
<protein>
    <recommendedName>
        <fullName evidence="3">t-SNARE coiled-coil homology domain-containing protein</fullName>
    </recommendedName>
</protein>
<dbReference type="PROSITE" id="PS00914">
    <property type="entry name" value="SYNTAXIN"/>
    <property type="match status" value="1"/>
</dbReference>
<dbReference type="GO" id="GO:0006886">
    <property type="term" value="P:intracellular protein transport"/>
    <property type="evidence" value="ECO:0007669"/>
    <property type="project" value="InterPro"/>
</dbReference>
<dbReference type="InterPro" id="IPR010989">
    <property type="entry name" value="SNARE"/>
</dbReference>
<reference evidence="4 5" key="1">
    <citation type="submission" date="2016-11" db="EMBL/GenBank/DDBJ databases">
        <title>The macronuclear genome of Stentor coeruleus: a giant cell with tiny introns.</title>
        <authorList>
            <person name="Slabodnick M."/>
            <person name="Ruby J.G."/>
            <person name="Reiff S.B."/>
            <person name="Swart E.C."/>
            <person name="Gosai S."/>
            <person name="Prabakaran S."/>
            <person name="Witkowska E."/>
            <person name="Larue G.E."/>
            <person name="Fisher S."/>
            <person name="Freeman R.M."/>
            <person name="Gunawardena J."/>
            <person name="Chu W."/>
            <person name="Stover N.A."/>
            <person name="Gregory B.D."/>
            <person name="Nowacki M."/>
            <person name="Derisi J."/>
            <person name="Roy S.W."/>
            <person name="Marshall W.F."/>
            <person name="Sood P."/>
        </authorList>
    </citation>
    <scope>NUCLEOTIDE SEQUENCE [LARGE SCALE GENOMIC DNA]</scope>
    <source>
        <strain evidence="4">WM001</strain>
    </source>
</reference>
<keyword evidence="2" id="KW-0812">Transmembrane</keyword>
<dbReference type="SUPFAM" id="SSF58038">
    <property type="entry name" value="SNARE fusion complex"/>
    <property type="match status" value="1"/>
</dbReference>